<accession>A0A2D1QGX9</accession>
<dbReference type="CDD" id="cd00397">
    <property type="entry name" value="DNA_BRE_C"/>
    <property type="match status" value="1"/>
</dbReference>
<dbReference type="Proteomes" id="UP000222916">
    <property type="component" value="Chromosome"/>
</dbReference>
<dbReference type="GO" id="GO:0015074">
    <property type="term" value="P:DNA integration"/>
    <property type="evidence" value="ECO:0007669"/>
    <property type="project" value="InterPro"/>
</dbReference>
<dbReference type="InterPro" id="IPR011010">
    <property type="entry name" value="DNA_brk_join_enz"/>
</dbReference>
<evidence type="ECO:0000256" key="1">
    <source>
        <dbReference type="ARBA" id="ARBA00023172"/>
    </source>
</evidence>
<gene>
    <name evidence="3" type="ORF">Asalp_25240</name>
</gene>
<keyword evidence="1" id="KW-0233">DNA recombination</keyword>
<dbReference type="SUPFAM" id="SSF56349">
    <property type="entry name" value="DNA breaking-rejoining enzymes"/>
    <property type="match status" value="1"/>
</dbReference>
<dbReference type="InterPro" id="IPR002104">
    <property type="entry name" value="Integrase_catalytic"/>
</dbReference>
<name>A0A2D1QGX9_AERSA</name>
<feature type="domain" description="Tyr recombinase" evidence="2">
    <location>
        <begin position="188"/>
        <end position="372"/>
    </location>
</feature>
<dbReference type="Pfam" id="PF00589">
    <property type="entry name" value="Phage_integrase"/>
    <property type="match status" value="1"/>
</dbReference>
<proteinExistence type="predicted"/>
<dbReference type="InterPro" id="IPR013762">
    <property type="entry name" value="Integrase-like_cat_sf"/>
</dbReference>
<dbReference type="EMBL" id="CP022426">
    <property type="protein sequence ID" value="ATP09670.1"/>
    <property type="molecule type" value="Genomic_DNA"/>
</dbReference>
<dbReference type="Gene3D" id="1.10.443.10">
    <property type="entry name" value="Intergrase catalytic core"/>
    <property type="match status" value="1"/>
</dbReference>
<dbReference type="RefSeq" id="WP_162516021.1">
    <property type="nucleotide sequence ID" value="NZ_CP022426.1"/>
</dbReference>
<dbReference type="AlphaFoldDB" id="A0A2D1QGX9"/>
<evidence type="ECO:0000313" key="3">
    <source>
        <dbReference type="EMBL" id="ATP09670.1"/>
    </source>
</evidence>
<dbReference type="GO" id="GO:0006310">
    <property type="term" value="P:DNA recombination"/>
    <property type="evidence" value="ECO:0007669"/>
    <property type="project" value="UniProtKB-KW"/>
</dbReference>
<sequence>MTTEHIPQFSGSPTLSSEQIIFIEKLKLPSNVTIQTDSRFDSVTAKTDDDLWRFVIGGEKTVLNFTTVSHTLMRKLAKFCCVSFINGGSPFRGSRWHQLKEAFDFKDFSYDGFKTELSSNRILEVPDKYTAIKALLRLLCQLNFPRFSIENLDDFILIPTPNTINPFLKYQDLENAFPSPLKGLIARSILSASEKKESLSDDKLIKFTLFGLSYYTGMRPIQFSKISAGDFQKDTSNEASGLYRYSLNMPYGKQTKITNDKVKIALPAEIGMLVDEYIKRNNLSLEDRFILVDEYIVNYLNDVLQHMLFAIQPKAVQENITNGNIFLPRLTTYDFRHNVGHSLALAGASADEIAYMLGHSSLVAAAFYISATPELAMLKSKALGDNPVWQNMLNLLLTGYAAEEATWTKRTVSGTLGGQLHIKIGGCERPDEKCTLAKVRSCYGCFYFRPFTNLNKHYSVLHCINKELADTLEVSEKSGNIRNPALDVLANLKGEIQMIINRIEGGFN</sequence>
<evidence type="ECO:0000259" key="2">
    <source>
        <dbReference type="Pfam" id="PF00589"/>
    </source>
</evidence>
<evidence type="ECO:0000313" key="4">
    <source>
        <dbReference type="Proteomes" id="UP000222916"/>
    </source>
</evidence>
<protein>
    <submittedName>
        <fullName evidence="3">Integrase family protein</fullName>
    </submittedName>
</protein>
<dbReference type="GO" id="GO:0003677">
    <property type="term" value="F:DNA binding"/>
    <property type="evidence" value="ECO:0007669"/>
    <property type="project" value="InterPro"/>
</dbReference>
<organism evidence="3 4">
    <name type="scientific">Aeromonas salmonicida subsp. pectinolytica 34mel</name>
    <dbReference type="NCBI Taxonomy" id="1324960"/>
    <lineage>
        <taxon>Bacteria</taxon>
        <taxon>Pseudomonadati</taxon>
        <taxon>Pseudomonadota</taxon>
        <taxon>Gammaproteobacteria</taxon>
        <taxon>Aeromonadales</taxon>
        <taxon>Aeromonadaceae</taxon>
        <taxon>Aeromonas</taxon>
    </lineage>
</organism>
<reference evidence="4" key="1">
    <citation type="journal article" date="2018" name="BMC Genomics">
        <title>The complete and fully assembled genome sequence of Aeromonas salmonicida subsp. pectinolytica and its comparative analysis with other Aeromonas species: investigation of the mobilome in environmental and pathogenic strains.</title>
        <authorList>
            <person name="Pfeiffer F."/>
            <person name="Zamora-Lagos M.A."/>
            <person name="Blettinger M."/>
            <person name="Yeroslaviz A."/>
            <person name="Dahl A."/>
            <person name="Gruber S."/>
            <person name="Habermann B.H."/>
        </authorList>
    </citation>
    <scope>NUCLEOTIDE SEQUENCE [LARGE SCALE GENOMIC DNA]</scope>
    <source>
        <strain evidence="4">34mel</strain>
    </source>
</reference>